<dbReference type="GO" id="GO:0006406">
    <property type="term" value="P:mRNA export from nucleus"/>
    <property type="evidence" value="ECO:0007669"/>
    <property type="project" value="TreeGrafter"/>
</dbReference>
<dbReference type="AlphaFoldDB" id="A0A7J7HLM5"/>
<dbReference type="GO" id="GO:0003729">
    <property type="term" value="F:mRNA binding"/>
    <property type="evidence" value="ECO:0007669"/>
    <property type="project" value="TreeGrafter"/>
</dbReference>
<name>A0A7J7HLM5_CAMSI</name>
<dbReference type="InterPro" id="IPR000504">
    <property type="entry name" value="RRM_dom"/>
</dbReference>
<dbReference type="EMBL" id="JACBKZ010000003">
    <property type="protein sequence ID" value="KAF5953780.1"/>
    <property type="molecule type" value="Genomic_DNA"/>
</dbReference>
<dbReference type="Pfam" id="PF00076">
    <property type="entry name" value="RRM_1"/>
    <property type="match status" value="1"/>
</dbReference>
<feature type="compositionally biased region" description="Basic and acidic residues" evidence="3">
    <location>
        <begin position="223"/>
        <end position="232"/>
    </location>
</feature>
<dbReference type="InterPro" id="IPR012677">
    <property type="entry name" value="Nucleotide-bd_a/b_plait_sf"/>
</dbReference>
<dbReference type="SUPFAM" id="SSF54928">
    <property type="entry name" value="RNA-binding domain, RBD"/>
    <property type="match status" value="1"/>
</dbReference>
<dbReference type="Proteomes" id="UP000593564">
    <property type="component" value="Unassembled WGS sequence"/>
</dbReference>
<protein>
    <recommendedName>
        <fullName evidence="4">RRM domain-containing protein</fullName>
    </recommendedName>
</protein>
<accession>A0A7J7HLM5</accession>
<comment type="caution">
    <text evidence="5">The sequence shown here is derived from an EMBL/GenBank/DDBJ whole genome shotgun (WGS) entry which is preliminary data.</text>
</comment>
<feature type="domain" description="RRM" evidence="4">
    <location>
        <begin position="97"/>
        <end position="137"/>
    </location>
</feature>
<feature type="region of interest" description="Disordered" evidence="3">
    <location>
        <begin position="1"/>
        <end position="59"/>
    </location>
</feature>
<evidence type="ECO:0000313" key="5">
    <source>
        <dbReference type="EMBL" id="KAF5953780.1"/>
    </source>
</evidence>
<evidence type="ECO:0000256" key="2">
    <source>
        <dbReference type="PROSITE-ProRule" id="PRU00176"/>
    </source>
</evidence>
<feature type="compositionally biased region" description="Gly residues" evidence="3">
    <location>
        <begin position="18"/>
        <end position="31"/>
    </location>
</feature>
<evidence type="ECO:0000256" key="3">
    <source>
        <dbReference type="SAM" id="MobiDB-lite"/>
    </source>
</evidence>
<evidence type="ECO:0000313" key="6">
    <source>
        <dbReference type="Proteomes" id="UP000593564"/>
    </source>
</evidence>
<proteinExistence type="predicted"/>
<dbReference type="InterPro" id="IPR051229">
    <property type="entry name" value="ALYREF_mRNA_export"/>
</dbReference>
<dbReference type="InterPro" id="IPR035979">
    <property type="entry name" value="RBD_domain_sf"/>
</dbReference>
<dbReference type="PROSITE" id="PS50102">
    <property type="entry name" value="RRM"/>
    <property type="match status" value="1"/>
</dbReference>
<sequence>MSNLDMSLDDIIKMNKKSGGGGGGGGGGGANPRGRARNSGPGPARRLPNRSSNRTTPYSAGMVQAPETTWQHDMFADHATAAYPAQVGRVSAIETGTKLFISNLDYGVSNEDIKELFAEVGDLKRYSIHYDRSGRSKVPIKFGILWHLLLSNESSQGRGGGALGRLQAAAVVVVPLDDLEVVAEAALGGAVNVAVEVVLKRFLLKILMPIWRSTTQKQCKQIDGNKQDHHDLPQLAHSAV</sequence>
<feature type="region of interest" description="Disordered" evidence="3">
    <location>
        <begin position="221"/>
        <end position="240"/>
    </location>
</feature>
<evidence type="ECO:0000256" key="1">
    <source>
        <dbReference type="ARBA" id="ARBA00022884"/>
    </source>
</evidence>
<dbReference type="PANTHER" id="PTHR19965">
    <property type="entry name" value="RNA AND EXPORT FACTOR BINDING PROTEIN"/>
    <property type="match status" value="1"/>
</dbReference>
<reference evidence="6" key="1">
    <citation type="journal article" date="2020" name="Nat. Commun.">
        <title>Genome assembly of wild tea tree DASZ reveals pedigree and selection history of tea varieties.</title>
        <authorList>
            <person name="Zhang W."/>
            <person name="Zhang Y."/>
            <person name="Qiu H."/>
            <person name="Guo Y."/>
            <person name="Wan H."/>
            <person name="Zhang X."/>
            <person name="Scossa F."/>
            <person name="Alseekh S."/>
            <person name="Zhang Q."/>
            <person name="Wang P."/>
            <person name="Xu L."/>
            <person name="Schmidt M.H."/>
            <person name="Jia X."/>
            <person name="Li D."/>
            <person name="Zhu A."/>
            <person name="Guo F."/>
            <person name="Chen W."/>
            <person name="Ni D."/>
            <person name="Usadel B."/>
            <person name="Fernie A.R."/>
            <person name="Wen W."/>
        </authorList>
    </citation>
    <scope>NUCLEOTIDE SEQUENCE [LARGE SCALE GENOMIC DNA]</scope>
    <source>
        <strain evidence="6">cv. G240</strain>
    </source>
</reference>
<keyword evidence="1 2" id="KW-0694">RNA-binding</keyword>
<dbReference type="PANTHER" id="PTHR19965:SF35">
    <property type="entry name" value="RNA ANNEALING PROTEIN YRA1"/>
    <property type="match status" value="1"/>
</dbReference>
<keyword evidence="6" id="KW-1185">Reference proteome</keyword>
<reference evidence="5 6" key="2">
    <citation type="submission" date="2020-07" db="EMBL/GenBank/DDBJ databases">
        <title>Genome assembly of wild tea tree DASZ reveals pedigree and selection history of tea varieties.</title>
        <authorList>
            <person name="Zhang W."/>
        </authorList>
    </citation>
    <scope>NUCLEOTIDE SEQUENCE [LARGE SCALE GENOMIC DNA]</scope>
    <source>
        <strain evidence="6">cv. G240</strain>
        <tissue evidence="5">Leaf</tissue>
    </source>
</reference>
<dbReference type="Gene3D" id="3.30.70.330">
    <property type="match status" value="1"/>
</dbReference>
<feature type="compositionally biased region" description="Polar residues" evidence="3">
    <location>
        <begin position="49"/>
        <end position="58"/>
    </location>
</feature>
<dbReference type="GO" id="GO:0005634">
    <property type="term" value="C:nucleus"/>
    <property type="evidence" value="ECO:0007669"/>
    <property type="project" value="TreeGrafter"/>
</dbReference>
<evidence type="ECO:0000259" key="4">
    <source>
        <dbReference type="PROSITE" id="PS50102"/>
    </source>
</evidence>
<gene>
    <name evidence="5" type="ORF">HYC85_006636</name>
</gene>
<organism evidence="5 6">
    <name type="scientific">Camellia sinensis</name>
    <name type="common">Tea plant</name>
    <name type="synonym">Thea sinensis</name>
    <dbReference type="NCBI Taxonomy" id="4442"/>
    <lineage>
        <taxon>Eukaryota</taxon>
        <taxon>Viridiplantae</taxon>
        <taxon>Streptophyta</taxon>
        <taxon>Embryophyta</taxon>
        <taxon>Tracheophyta</taxon>
        <taxon>Spermatophyta</taxon>
        <taxon>Magnoliopsida</taxon>
        <taxon>eudicotyledons</taxon>
        <taxon>Gunneridae</taxon>
        <taxon>Pentapetalae</taxon>
        <taxon>asterids</taxon>
        <taxon>Ericales</taxon>
        <taxon>Theaceae</taxon>
        <taxon>Camellia</taxon>
    </lineage>
</organism>